<dbReference type="OrthoDB" id="5215637at2759"/>
<sequence length="200" mass="21263">MYGHYCLSNGLCLEPNYWTLYRHSCTDAKYEASGCPRFCFNTSSSGQEASNDLSGVNFCGPRQWKCNTRVPCNTSNFSISDMGTIMPNNAQKAQLGLQSGISESNISENGVSESGISAGAVVGIGAGIGIPLAIVAGVLGILLLRQRKKTKAVNLISANSTSEANSPKTNQSATTSPAPWGEQQTAELPLEFTVRHELPQ</sequence>
<dbReference type="EMBL" id="QPMT01000057">
    <property type="protein sequence ID" value="KAF4847722.1"/>
    <property type="molecule type" value="Genomic_DNA"/>
</dbReference>
<evidence type="ECO:0000313" key="4">
    <source>
        <dbReference type="Proteomes" id="UP000711996"/>
    </source>
</evidence>
<feature type="transmembrane region" description="Helical" evidence="2">
    <location>
        <begin position="116"/>
        <end position="144"/>
    </location>
</feature>
<organism evidence="3 4">
    <name type="scientific">Colletotrichum siamense</name>
    <name type="common">Anthracnose fungus</name>
    <dbReference type="NCBI Taxonomy" id="690259"/>
    <lineage>
        <taxon>Eukaryota</taxon>
        <taxon>Fungi</taxon>
        <taxon>Dikarya</taxon>
        <taxon>Ascomycota</taxon>
        <taxon>Pezizomycotina</taxon>
        <taxon>Sordariomycetes</taxon>
        <taxon>Hypocreomycetidae</taxon>
        <taxon>Glomerellales</taxon>
        <taxon>Glomerellaceae</taxon>
        <taxon>Colletotrichum</taxon>
        <taxon>Colletotrichum gloeosporioides species complex</taxon>
    </lineage>
</organism>
<comment type="caution">
    <text evidence="3">The sequence shown here is derived from an EMBL/GenBank/DDBJ whole genome shotgun (WGS) entry which is preliminary data.</text>
</comment>
<dbReference type="AlphaFoldDB" id="A0A9P5BWA5"/>
<reference evidence="3" key="1">
    <citation type="submission" date="2019-06" db="EMBL/GenBank/DDBJ databases">
        <authorList>
            <person name="Gan P."/>
            <person name="Shirasu K."/>
        </authorList>
    </citation>
    <scope>NUCLEOTIDE SEQUENCE [LARGE SCALE GENOMIC DNA]</scope>
    <source>
        <strain evidence="3">CAD2</strain>
    </source>
</reference>
<evidence type="ECO:0000313" key="3">
    <source>
        <dbReference type="EMBL" id="KAF4847722.1"/>
    </source>
</evidence>
<keyword evidence="4" id="KW-1185">Reference proteome</keyword>
<feature type="region of interest" description="Disordered" evidence="1">
    <location>
        <begin position="158"/>
        <end position="189"/>
    </location>
</feature>
<evidence type="ECO:0000256" key="2">
    <source>
        <dbReference type="SAM" id="Phobius"/>
    </source>
</evidence>
<name>A0A9P5BWA5_COLSI</name>
<keyword evidence="2" id="KW-0472">Membrane</keyword>
<keyword evidence="2" id="KW-0812">Transmembrane</keyword>
<feature type="compositionally biased region" description="Polar residues" evidence="1">
    <location>
        <begin position="158"/>
        <end position="186"/>
    </location>
</feature>
<keyword evidence="2" id="KW-1133">Transmembrane helix</keyword>
<proteinExistence type="predicted"/>
<accession>A0A9P5BWA5</accession>
<protein>
    <submittedName>
        <fullName evidence="3">Uncharacterized protein</fullName>
    </submittedName>
</protein>
<gene>
    <name evidence="3" type="ORF">CGCSCA2_v012608</name>
</gene>
<dbReference type="Proteomes" id="UP000711996">
    <property type="component" value="Unassembled WGS sequence"/>
</dbReference>
<evidence type="ECO:0000256" key="1">
    <source>
        <dbReference type="SAM" id="MobiDB-lite"/>
    </source>
</evidence>